<feature type="transmembrane region" description="Helical" evidence="7">
    <location>
        <begin position="304"/>
        <end position="323"/>
    </location>
</feature>
<organism evidence="8 9">
    <name type="scientific">Shinella granuli</name>
    <dbReference type="NCBI Taxonomy" id="323621"/>
    <lineage>
        <taxon>Bacteria</taxon>
        <taxon>Pseudomonadati</taxon>
        <taxon>Pseudomonadota</taxon>
        <taxon>Alphaproteobacteria</taxon>
        <taxon>Hyphomicrobiales</taxon>
        <taxon>Rhizobiaceae</taxon>
        <taxon>Shinella</taxon>
    </lineage>
</organism>
<evidence type="ECO:0000256" key="3">
    <source>
        <dbReference type="ARBA" id="ARBA00022692"/>
    </source>
</evidence>
<comment type="caution">
    <text evidence="8">The sequence shown here is derived from an EMBL/GenBank/DDBJ whole genome shotgun (WGS) entry which is preliminary data.</text>
</comment>
<dbReference type="AlphaFoldDB" id="A0A4R2D6J2"/>
<feature type="region of interest" description="Disordered" evidence="6">
    <location>
        <begin position="1"/>
        <end position="30"/>
    </location>
</feature>
<evidence type="ECO:0000256" key="2">
    <source>
        <dbReference type="ARBA" id="ARBA00008974"/>
    </source>
</evidence>
<reference evidence="8 9" key="1">
    <citation type="submission" date="2019-03" db="EMBL/GenBank/DDBJ databases">
        <title>Genomic Encyclopedia of Type Strains, Phase IV (KMG-IV): sequencing the most valuable type-strain genomes for metagenomic binning, comparative biology and taxonomic classification.</title>
        <authorList>
            <person name="Goeker M."/>
        </authorList>
    </citation>
    <scope>NUCLEOTIDE SEQUENCE [LARGE SCALE GENOMIC DNA]</scope>
    <source>
        <strain evidence="8 9">DSM 18401</strain>
    </source>
</reference>
<accession>A0A4R2D6J2</accession>
<feature type="transmembrane region" description="Helical" evidence="7">
    <location>
        <begin position="344"/>
        <end position="365"/>
    </location>
</feature>
<proteinExistence type="inferred from homology"/>
<dbReference type="EMBL" id="SLVX01000001">
    <property type="protein sequence ID" value="TCN48762.1"/>
    <property type="molecule type" value="Genomic_DNA"/>
</dbReference>
<feature type="transmembrane region" description="Helical" evidence="7">
    <location>
        <begin position="256"/>
        <end position="284"/>
    </location>
</feature>
<feature type="compositionally biased region" description="Basic and acidic residues" evidence="6">
    <location>
        <begin position="1"/>
        <end position="10"/>
    </location>
</feature>
<dbReference type="InterPro" id="IPR001248">
    <property type="entry name" value="Pur-cyt_permease"/>
</dbReference>
<feature type="transmembrane region" description="Helical" evidence="7">
    <location>
        <begin position="123"/>
        <end position="150"/>
    </location>
</feature>
<keyword evidence="3 7" id="KW-0812">Transmembrane</keyword>
<evidence type="ECO:0000256" key="5">
    <source>
        <dbReference type="ARBA" id="ARBA00023136"/>
    </source>
</evidence>
<evidence type="ECO:0000256" key="4">
    <source>
        <dbReference type="ARBA" id="ARBA00022989"/>
    </source>
</evidence>
<dbReference type="PANTHER" id="PTHR30569:SF0">
    <property type="entry name" value="CYTOSINE PERMEASE"/>
    <property type="match status" value="1"/>
</dbReference>
<feature type="transmembrane region" description="Helical" evidence="7">
    <location>
        <begin position="428"/>
        <end position="445"/>
    </location>
</feature>
<dbReference type="GO" id="GO:0015209">
    <property type="term" value="F:cytosine transmembrane transporter activity"/>
    <property type="evidence" value="ECO:0007669"/>
    <property type="project" value="InterPro"/>
</dbReference>
<keyword evidence="9" id="KW-1185">Reference proteome</keyword>
<evidence type="ECO:0000313" key="8">
    <source>
        <dbReference type="EMBL" id="TCN48762.1"/>
    </source>
</evidence>
<evidence type="ECO:0000256" key="7">
    <source>
        <dbReference type="SAM" id="Phobius"/>
    </source>
</evidence>
<evidence type="ECO:0000256" key="6">
    <source>
        <dbReference type="SAM" id="MobiDB-lite"/>
    </source>
</evidence>
<feature type="transmembrane region" description="Helical" evidence="7">
    <location>
        <begin position="223"/>
        <end position="244"/>
    </location>
</feature>
<dbReference type="InterPro" id="IPR030191">
    <property type="entry name" value="CodB"/>
</dbReference>
<dbReference type="PANTHER" id="PTHR30569">
    <property type="entry name" value="CYTOSINE TRANSPORTER CODB"/>
    <property type="match status" value="1"/>
</dbReference>
<feature type="transmembrane region" description="Helical" evidence="7">
    <location>
        <begin position="402"/>
        <end position="422"/>
    </location>
</feature>
<keyword evidence="5 7" id="KW-0472">Membrane</keyword>
<sequence>MAFLNKKDMRGTNMSTHSKGPGDPSPLDADHVLGEEYEHAPVPLSARHSLFSMVTVWAGFPAIITGSMTGSILVLGMGFSRALAAMVIGNLIMFAYVGALGLSATRSGRNFALIASGVFGTKGYALASGLLSTLLLGWFAVQTGITGALIASTYEMNYVAMTIVAGLLYIAITFIGVRGLHLIGLVSVPLFFVLGLFVVVHSASTTTFDAIWNYAGNNGVATMSMGVGLTVVIALFIDAGTVTADFNRWARTGTHSLIATFSAFPVSNLVAMLVGGILTAALAVPDANPFGADNMFGYMNTLQIGWLSALAFLFLYINLGSVCSHCLYNAATGWSRILGSKMRLLAVVLGILGIVIAAGNVWAFFIQWLSLLGIVVPPIGMILLVEAYIFKSGGMADREWRSTPFISWAIGAAVGFLVEFYAPQLSTAISAGIVAGIAHFALSSLKDRRRAVDASV</sequence>
<feature type="transmembrane region" description="Helical" evidence="7">
    <location>
        <begin position="82"/>
        <end position="102"/>
    </location>
</feature>
<comment type="similarity">
    <text evidence="2">Belongs to the purine-cytosine permease (2.A.39) family.</text>
</comment>
<feature type="transmembrane region" description="Helical" evidence="7">
    <location>
        <begin position="182"/>
        <end position="203"/>
    </location>
</feature>
<dbReference type="Proteomes" id="UP000295351">
    <property type="component" value="Unassembled WGS sequence"/>
</dbReference>
<evidence type="ECO:0000313" key="9">
    <source>
        <dbReference type="Proteomes" id="UP000295351"/>
    </source>
</evidence>
<protein>
    <submittedName>
        <fullName evidence="8">Cytosine permease</fullName>
    </submittedName>
</protein>
<feature type="transmembrane region" description="Helical" evidence="7">
    <location>
        <begin position="371"/>
        <end position="390"/>
    </location>
</feature>
<dbReference type="GO" id="GO:0005886">
    <property type="term" value="C:plasma membrane"/>
    <property type="evidence" value="ECO:0007669"/>
    <property type="project" value="TreeGrafter"/>
</dbReference>
<name>A0A4R2D6J2_SHIGR</name>
<comment type="subcellular location">
    <subcellularLocation>
        <location evidence="1">Membrane</location>
        <topology evidence="1">Multi-pass membrane protein</topology>
    </subcellularLocation>
</comment>
<dbReference type="Pfam" id="PF02133">
    <property type="entry name" value="Transp_cyt_pur"/>
    <property type="match status" value="1"/>
</dbReference>
<gene>
    <name evidence="8" type="ORF">EV665_101501</name>
</gene>
<evidence type="ECO:0000256" key="1">
    <source>
        <dbReference type="ARBA" id="ARBA00004141"/>
    </source>
</evidence>
<dbReference type="Gene3D" id="1.10.4160.10">
    <property type="entry name" value="Hydantoin permease"/>
    <property type="match status" value="1"/>
</dbReference>
<keyword evidence="4 7" id="KW-1133">Transmembrane helix</keyword>
<feature type="transmembrane region" description="Helical" evidence="7">
    <location>
        <begin position="54"/>
        <end position="76"/>
    </location>
</feature>
<feature type="transmembrane region" description="Helical" evidence="7">
    <location>
        <begin position="156"/>
        <end position="175"/>
    </location>
</feature>